<reference evidence="4" key="2">
    <citation type="journal article" date="2009" name="Fungal Genet. Biol.">
        <title>The 2008 update of the Aspergillus nidulans genome annotation: a community effort.</title>
        <authorList>
            <person name="Wortman J.R."/>
            <person name="Gilsenan J.M."/>
            <person name="Joardar V."/>
            <person name="Deegan J."/>
            <person name="Clutterbuck J."/>
            <person name="Andersen M.R."/>
            <person name="Archer D."/>
            <person name="Bencina M."/>
            <person name="Braus G."/>
            <person name="Coutinho P."/>
            <person name="von Dohren H."/>
            <person name="Doonan J."/>
            <person name="Driessen A.J."/>
            <person name="Durek P."/>
            <person name="Espeso E."/>
            <person name="Fekete E."/>
            <person name="Flipphi M."/>
            <person name="Estrada C.G."/>
            <person name="Geysens S."/>
            <person name="Goldman G."/>
            <person name="de Groot P.W."/>
            <person name="Hansen K."/>
            <person name="Harris S.D."/>
            <person name="Heinekamp T."/>
            <person name="Helmstaedt K."/>
            <person name="Henrissat B."/>
            <person name="Hofmann G."/>
            <person name="Homan T."/>
            <person name="Horio T."/>
            <person name="Horiuchi H."/>
            <person name="James S."/>
            <person name="Jones M."/>
            <person name="Karaffa L."/>
            <person name="Karanyi Z."/>
            <person name="Kato M."/>
            <person name="Keller N."/>
            <person name="Kelly D.E."/>
            <person name="Kiel J.A."/>
            <person name="Kim J.M."/>
            <person name="van der Klei I.J."/>
            <person name="Klis F.M."/>
            <person name="Kovalchuk A."/>
            <person name="Krasevec N."/>
            <person name="Kubicek C.P."/>
            <person name="Liu B."/>
            <person name="Maccabe A."/>
            <person name="Meyer V."/>
            <person name="Mirabito P."/>
            <person name="Miskei M."/>
            <person name="Mos M."/>
            <person name="Mullins J."/>
            <person name="Nelson D.R."/>
            <person name="Nielsen J."/>
            <person name="Oakley B.R."/>
            <person name="Osmani S.A."/>
            <person name="Pakula T."/>
            <person name="Paszewski A."/>
            <person name="Paulsen I."/>
            <person name="Pilsyk S."/>
            <person name="Pocsi I."/>
            <person name="Punt P.J."/>
            <person name="Ram A.F."/>
            <person name="Ren Q."/>
            <person name="Robellet X."/>
            <person name="Robson G."/>
            <person name="Seiboth B."/>
            <person name="van Solingen P."/>
            <person name="Specht T."/>
            <person name="Sun J."/>
            <person name="Taheri-Talesh N."/>
            <person name="Takeshita N."/>
            <person name="Ussery D."/>
            <person name="vanKuyk P.A."/>
            <person name="Visser H."/>
            <person name="van de Vondervoort P.J."/>
            <person name="de Vries R.P."/>
            <person name="Walton J."/>
            <person name="Xiang X."/>
            <person name="Xiong Y."/>
            <person name="Zeng A.P."/>
            <person name="Brandt B.W."/>
            <person name="Cornell M.J."/>
            <person name="van den Hondel C.A."/>
            <person name="Visser J."/>
            <person name="Oliver S.G."/>
            <person name="Turner G."/>
        </authorList>
    </citation>
    <scope>GENOME REANNOTATION</scope>
    <source>
        <strain evidence="4">FGSC A4 / ATCC 38163 / CBS 112.46 / NRRL 194 / M139</strain>
    </source>
</reference>
<feature type="region of interest" description="Disordered" evidence="1">
    <location>
        <begin position="260"/>
        <end position="298"/>
    </location>
</feature>
<accession>C8VTQ4</accession>
<dbReference type="Proteomes" id="UP000000560">
    <property type="component" value="Chromosome VIII"/>
</dbReference>
<dbReference type="InParanoid" id="Q5BGF1"/>
<keyword evidence="2" id="KW-1133">Transmembrane helix</keyword>
<evidence type="ECO:0000256" key="2">
    <source>
        <dbReference type="SAM" id="Phobius"/>
    </source>
</evidence>
<dbReference type="EMBL" id="BN001308">
    <property type="protein sequence ID" value="CBF89600.1"/>
    <property type="molecule type" value="Genomic_DNA"/>
</dbReference>
<gene>
    <name evidence="3" type="ORF">ANIA_00379</name>
</gene>
<dbReference type="RefSeq" id="XP_657983.1">
    <property type="nucleotide sequence ID" value="XM_652891.2"/>
</dbReference>
<evidence type="ECO:0000256" key="1">
    <source>
        <dbReference type="SAM" id="MobiDB-lite"/>
    </source>
</evidence>
<name>Q5BGF1_EMENI</name>
<proteinExistence type="predicted"/>
<evidence type="ECO:0000313" key="3">
    <source>
        <dbReference type="EMBL" id="CBF89600.1"/>
    </source>
</evidence>
<dbReference type="GeneID" id="2876152"/>
<evidence type="ECO:0000313" key="4">
    <source>
        <dbReference type="Proteomes" id="UP000000560"/>
    </source>
</evidence>
<keyword evidence="2" id="KW-0812">Transmembrane</keyword>
<sequence>MLLGSSGSSGTSATSGSWPFAPSLSLSTFFYLSLALTTSILAQDVQLRPTAASSSFPACGLTCSVLAQADDSCTPPTAQVTNQETYVSCFCQSDLLKNFQTTADGTCDDTCTSTEDRQLLQQWYVDFCNSGGGTESNSGSTEDSTSNSNSENNSGSGNNSNNGTSNANSTADSSGSSAASGRAGPESWWDGHYQWVIMVIVLAVGFTVIAIVGVWLKRRHDKKHPNLYHATQSASDSRIFQNRNPEALVPRARSVNTVSFASSSRTNVGPLNRQGPSPSPLQNSQGVDSGVEIREAPR</sequence>
<dbReference type="KEGG" id="ani:ANIA_00379"/>
<dbReference type="OrthoDB" id="5426355at2759"/>
<feature type="compositionally biased region" description="Low complexity" evidence="1">
    <location>
        <begin position="135"/>
        <end position="181"/>
    </location>
</feature>
<protein>
    <submittedName>
        <fullName evidence="3">Integral membrane protein (AFU_orthologue AFUA_1G01760)</fullName>
    </submittedName>
</protein>
<dbReference type="VEuPathDB" id="FungiDB:AN0379"/>
<keyword evidence="2" id="KW-0472">Membrane</keyword>
<dbReference type="AlphaFoldDB" id="Q5BGF1"/>
<keyword evidence="4" id="KW-1185">Reference proteome</keyword>
<dbReference type="HOGENOM" id="CLU_092467_0_0_1"/>
<organism evidence="3 4">
    <name type="scientific">Emericella nidulans (strain FGSC A4 / ATCC 38163 / CBS 112.46 / NRRL 194 / M139)</name>
    <name type="common">Aspergillus nidulans</name>
    <dbReference type="NCBI Taxonomy" id="227321"/>
    <lineage>
        <taxon>Eukaryota</taxon>
        <taxon>Fungi</taxon>
        <taxon>Dikarya</taxon>
        <taxon>Ascomycota</taxon>
        <taxon>Pezizomycotina</taxon>
        <taxon>Eurotiomycetes</taxon>
        <taxon>Eurotiomycetidae</taxon>
        <taxon>Eurotiales</taxon>
        <taxon>Aspergillaceae</taxon>
        <taxon>Aspergillus</taxon>
        <taxon>Aspergillus subgen. Nidulantes</taxon>
    </lineage>
</organism>
<accession>Q5BGF1</accession>
<reference evidence="4" key="1">
    <citation type="journal article" date="2005" name="Nature">
        <title>Sequencing of Aspergillus nidulans and comparative analysis with A. fumigatus and A. oryzae.</title>
        <authorList>
            <person name="Galagan J.E."/>
            <person name="Calvo S.E."/>
            <person name="Cuomo C."/>
            <person name="Ma L.J."/>
            <person name="Wortman J.R."/>
            <person name="Batzoglou S."/>
            <person name="Lee S.I."/>
            <person name="Basturkmen M."/>
            <person name="Spevak C.C."/>
            <person name="Clutterbuck J."/>
            <person name="Kapitonov V."/>
            <person name="Jurka J."/>
            <person name="Scazzocchio C."/>
            <person name="Farman M."/>
            <person name="Butler J."/>
            <person name="Purcell S."/>
            <person name="Harris S."/>
            <person name="Braus G.H."/>
            <person name="Draht O."/>
            <person name="Busch S."/>
            <person name="D'Enfert C."/>
            <person name="Bouchier C."/>
            <person name="Goldman G.H."/>
            <person name="Bell-Pedersen D."/>
            <person name="Griffiths-Jones S."/>
            <person name="Doonan J.H."/>
            <person name="Yu J."/>
            <person name="Vienken K."/>
            <person name="Pain A."/>
            <person name="Freitag M."/>
            <person name="Selker E.U."/>
            <person name="Archer D.B."/>
            <person name="Penalva M.A."/>
            <person name="Oakley B.R."/>
            <person name="Momany M."/>
            <person name="Tanaka T."/>
            <person name="Kumagai T."/>
            <person name="Asai K."/>
            <person name="Machida M."/>
            <person name="Nierman W.C."/>
            <person name="Denning D.W."/>
            <person name="Caddick M."/>
            <person name="Hynes M."/>
            <person name="Paoletti M."/>
            <person name="Fischer R."/>
            <person name="Miller B."/>
            <person name="Dyer P."/>
            <person name="Sachs M.S."/>
            <person name="Osmani S.A."/>
            <person name="Birren B.W."/>
        </authorList>
    </citation>
    <scope>NUCLEOTIDE SEQUENCE [LARGE SCALE GENOMIC DNA]</scope>
    <source>
        <strain evidence="4">FGSC A4 / ATCC 38163 / CBS 112.46 / NRRL 194 / M139</strain>
    </source>
</reference>
<feature type="region of interest" description="Disordered" evidence="1">
    <location>
        <begin position="134"/>
        <end position="183"/>
    </location>
</feature>
<dbReference type="OMA" id="SWWSTHY"/>
<feature type="transmembrane region" description="Helical" evidence="2">
    <location>
        <begin position="195"/>
        <end position="216"/>
    </location>
</feature>
<feature type="compositionally biased region" description="Polar residues" evidence="1">
    <location>
        <begin position="260"/>
        <end position="287"/>
    </location>
</feature>
<dbReference type="eggNOG" id="ENOG502SPC3">
    <property type="taxonomic scope" value="Eukaryota"/>
</dbReference>